<name>A0ABP7N8M0_9GAMM</name>
<accession>A0ABP7N8M0</accession>
<gene>
    <name evidence="3" type="ORF">GCM10022277_38810</name>
</gene>
<organism evidence="3 4">
    <name type="scientific">Litoribacillus peritrichatus</name>
    <dbReference type="NCBI Taxonomy" id="718191"/>
    <lineage>
        <taxon>Bacteria</taxon>
        <taxon>Pseudomonadati</taxon>
        <taxon>Pseudomonadota</taxon>
        <taxon>Gammaproteobacteria</taxon>
        <taxon>Oceanospirillales</taxon>
        <taxon>Oceanospirillaceae</taxon>
        <taxon>Litoribacillus</taxon>
    </lineage>
</organism>
<dbReference type="EMBL" id="BAABBN010000015">
    <property type="protein sequence ID" value="GAA3938959.1"/>
    <property type="molecule type" value="Genomic_DNA"/>
</dbReference>
<dbReference type="Gene3D" id="3.40.190.10">
    <property type="entry name" value="Periplasmic binding protein-like II"/>
    <property type="match status" value="2"/>
</dbReference>
<sequence>MSGEFLLTVLLLTALLLIQNQAYATETVTTGDLYPPYVDSGLQDNGLMVPAILKILDLTEDYFDVEMVYEPWARGYEQTRQGVHLGTFPYVWDEKRDKAFYYSDPVYDISSHLYARDEGQNQTWTFEILKAKKWTRICRPNGYSLKELEKPLLASGMFEVYQPSDLPDCFRLLQQGRVDLIPIDPITGQFILRDHGVNQGVMYFKNALFEASLYFIVSKQREDGAEVIRQFNQAMKELKQKGELVKMRERFLSVHAINSPINGLIDGSINHSVNNEMNKAPLSNP</sequence>
<dbReference type="PANTHER" id="PTHR35936">
    <property type="entry name" value="MEMBRANE-BOUND LYTIC MUREIN TRANSGLYCOSYLASE F"/>
    <property type="match status" value="1"/>
</dbReference>
<dbReference type="Proteomes" id="UP001501565">
    <property type="component" value="Unassembled WGS sequence"/>
</dbReference>
<dbReference type="PANTHER" id="PTHR35936:SF25">
    <property type="entry name" value="ABC TRANSPORTER SUBSTRATE-BINDING PROTEIN"/>
    <property type="match status" value="1"/>
</dbReference>
<reference evidence="4" key="1">
    <citation type="journal article" date="2019" name="Int. J. Syst. Evol. Microbiol.">
        <title>The Global Catalogue of Microorganisms (GCM) 10K type strain sequencing project: providing services to taxonomists for standard genome sequencing and annotation.</title>
        <authorList>
            <consortium name="The Broad Institute Genomics Platform"/>
            <consortium name="The Broad Institute Genome Sequencing Center for Infectious Disease"/>
            <person name="Wu L."/>
            <person name="Ma J."/>
        </authorList>
    </citation>
    <scope>NUCLEOTIDE SEQUENCE [LARGE SCALE GENOMIC DNA]</scope>
    <source>
        <strain evidence="4">JCM 17551</strain>
    </source>
</reference>
<feature type="chain" id="PRO_5047244947" evidence="2">
    <location>
        <begin position="25"/>
        <end position="285"/>
    </location>
</feature>
<evidence type="ECO:0000256" key="2">
    <source>
        <dbReference type="SAM" id="SignalP"/>
    </source>
</evidence>
<keyword evidence="2" id="KW-0732">Signal</keyword>
<dbReference type="RefSeq" id="WP_344800299.1">
    <property type="nucleotide sequence ID" value="NZ_BAABBN010000015.1"/>
</dbReference>
<dbReference type="SUPFAM" id="SSF53850">
    <property type="entry name" value="Periplasmic binding protein-like II"/>
    <property type="match status" value="1"/>
</dbReference>
<feature type="signal peptide" evidence="2">
    <location>
        <begin position="1"/>
        <end position="24"/>
    </location>
</feature>
<proteinExistence type="inferred from homology"/>
<comment type="caution">
    <text evidence="3">The sequence shown here is derived from an EMBL/GenBank/DDBJ whole genome shotgun (WGS) entry which is preliminary data.</text>
</comment>
<evidence type="ECO:0000313" key="3">
    <source>
        <dbReference type="EMBL" id="GAA3938959.1"/>
    </source>
</evidence>
<keyword evidence="4" id="KW-1185">Reference proteome</keyword>
<evidence type="ECO:0000313" key="4">
    <source>
        <dbReference type="Proteomes" id="UP001501565"/>
    </source>
</evidence>
<evidence type="ECO:0000256" key="1">
    <source>
        <dbReference type="ARBA" id="ARBA00010333"/>
    </source>
</evidence>
<protein>
    <submittedName>
        <fullName evidence="3">Transporter substrate-binding domain-containing protein</fullName>
    </submittedName>
</protein>
<comment type="similarity">
    <text evidence="1">Belongs to the bacterial solute-binding protein 3 family.</text>
</comment>